<dbReference type="Gene3D" id="3.30.1340.30">
    <property type="match status" value="1"/>
</dbReference>
<dbReference type="EMBL" id="DSVQ01000012">
    <property type="protein sequence ID" value="HGT38942.1"/>
    <property type="molecule type" value="Genomic_DNA"/>
</dbReference>
<organism evidence="2">
    <name type="scientific">Schlesneria paludicola</name>
    <dbReference type="NCBI Taxonomy" id="360056"/>
    <lineage>
        <taxon>Bacteria</taxon>
        <taxon>Pseudomonadati</taxon>
        <taxon>Planctomycetota</taxon>
        <taxon>Planctomycetia</taxon>
        <taxon>Planctomycetales</taxon>
        <taxon>Planctomycetaceae</taxon>
        <taxon>Schlesneria</taxon>
    </lineage>
</organism>
<comment type="caution">
    <text evidence="2">The sequence shown here is derived from an EMBL/GenBank/DDBJ whole genome shotgun (WGS) entry which is preliminary data.</text>
</comment>
<protein>
    <submittedName>
        <fullName evidence="2">BON domain-containing protein</fullName>
    </submittedName>
</protein>
<evidence type="ECO:0000313" key="2">
    <source>
        <dbReference type="EMBL" id="HGT38942.1"/>
    </source>
</evidence>
<name>A0A7C4LJV6_9PLAN</name>
<proteinExistence type="predicted"/>
<dbReference type="AlphaFoldDB" id="A0A7C4LJV6"/>
<dbReference type="InterPro" id="IPR007055">
    <property type="entry name" value="BON_dom"/>
</dbReference>
<accession>A0A7C4LJV6</accession>
<dbReference type="PROSITE" id="PS50914">
    <property type="entry name" value="BON"/>
    <property type="match status" value="1"/>
</dbReference>
<dbReference type="Pfam" id="PF04972">
    <property type="entry name" value="BON"/>
    <property type="match status" value="1"/>
</dbReference>
<sequence>MAPQYFHHPAHELAELVRQRLSLPGCAWSRGVRANIHDDGVVVLTGRVRSYYHKQLAQEALRRLTGIGRIHNELCVERPASSERLSA</sequence>
<evidence type="ECO:0000259" key="1">
    <source>
        <dbReference type="PROSITE" id="PS50914"/>
    </source>
</evidence>
<feature type="domain" description="BON" evidence="1">
    <location>
        <begin position="9"/>
        <end position="78"/>
    </location>
</feature>
<reference evidence="2" key="1">
    <citation type="journal article" date="2020" name="mSystems">
        <title>Genome- and Community-Level Interaction Insights into Carbon Utilization and Element Cycling Functions of Hydrothermarchaeota in Hydrothermal Sediment.</title>
        <authorList>
            <person name="Zhou Z."/>
            <person name="Liu Y."/>
            <person name="Xu W."/>
            <person name="Pan J."/>
            <person name="Luo Z.H."/>
            <person name="Li M."/>
        </authorList>
    </citation>
    <scope>NUCLEOTIDE SEQUENCE [LARGE SCALE GENOMIC DNA]</scope>
    <source>
        <strain evidence="2">SpSt-508</strain>
    </source>
</reference>
<gene>
    <name evidence="2" type="ORF">ENS64_06720</name>
</gene>